<dbReference type="EMBL" id="JACHWU010000001">
    <property type="protein sequence ID" value="MBB3049604.1"/>
    <property type="molecule type" value="Genomic_DNA"/>
</dbReference>
<evidence type="ECO:0000313" key="4">
    <source>
        <dbReference type="EMBL" id="MBB3049604.1"/>
    </source>
</evidence>
<dbReference type="InterPro" id="IPR019692">
    <property type="entry name" value="CFP-6_PH"/>
</dbReference>
<dbReference type="Pfam" id="PF10756">
    <property type="entry name" value="bPH_6"/>
    <property type="match status" value="1"/>
</dbReference>
<protein>
    <recommendedName>
        <fullName evidence="3">Low molecular weight protein antigen 6 PH domain-containing protein</fullName>
    </recommendedName>
</protein>
<evidence type="ECO:0000259" key="3">
    <source>
        <dbReference type="Pfam" id="PF10756"/>
    </source>
</evidence>
<sequence length="170" mass="17626">MDNSTLSWSTHPGLVAIGWVLAVGAAAGALSASTAADRPGTVLFGLGAAAMALAAAYGTFVRPRLTADTAGLRVRSLGGTRPLAWHEVRIRLTTVRRMGRDATALEIEPLSPGHRSPETPADGDAEPDEGTGLVVLGWLELGVDPRDVHDDLTALQARSSGPGEDRQVGD</sequence>
<dbReference type="AlphaFoldDB" id="A0A839RX24"/>
<comment type="caution">
    <text evidence="4">The sequence shown here is derived from an EMBL/GenBank/DDBJ whole genome shotgun (WGS) entry which is preliminary data.</text>
</comment>
<evidence type="ECO:0000313" key="5">
    <source>
        <dbReference type="Proteomes" id="UP000550714"/>
    </source>
</evidence>
<keyword evidence="2" id="KW-0812">Transmembrane</keyword>
<dbReference type="RefSeq" id="WP_183647344.1">
    <property type="nucleotide sequence ID" value="NZ_JACHWU010000001.1"/>
</dbReference>
<keyword evidence="2" id="KW-1133">Transmembrane helix</keyword>
<feature type="transmembrane region" description="Helical" evidence="2">
    <location>
        <begin position="41"/>
        <end position="60"/>
    </location>
</feature>
<gene>
    <name evidence="4" type="ORF">FHS23_000599</name>
</gene>
<feature type="region of interest" description="Disordered" evidence="1">
    <location>
        <begin position="104"/>
        <end position="130"/>
    </location>
</feature>
<organism evidence="4 5">
    <name type="scientific">Prauserella isguenensis</name>
    <dbReference type="NCBI Taxonomy" id="1470180"/>
    <lineage>
        <taxon>Bacteria</taxon>
        <taxon>Bacillati</taxon>
        <taxon>Actinomycetota</taxon>
        <taxon>Actinomycetes</taxon>
        <taxon>Pseudonocardiales</taxon>
        <taxon>Pseudonocardiaceae</taxon>
        <taxon>Prauserella</taxon>
    </lineage>
</organism>
<feature type="domain" description="Low molecular weight protein antigen 6 PH" evidence="3">
    <location>
        <begin position="62"/>
        <end position="156"/>
    </location>
</feature>
<reference evidence="4 5" key="1">
    <citation type="submission" date="2020-08" db="EMBL/GenBank/DDBJ databases">
        <title>Genomic Encyclopedia of Type Strains, Phase III (KMG-III): the genomes of soil and plant-associated and newly described type strains.</title>
        <authorList>
            <person name="Whitman W."/>
        </authorList>
    </citation>
    <scope>NUCLEOTIDE SEQUENCE [LARGE SCALE GENOMIC DNA]</scope>
    <source>
        <strain evidence="4 5">CECT 8577</strain>
    </source>
</reference>
<keyword evidence="2" id="KW-0472">Membrane</keyword>
<evidence type="ECO:0000256" key="1">
    <source>
        <dbReference type="SAM" id="MobiDB-lite"/>
    </source>
</evidence>
<dbReference type="Proteomes" id="UP000550714">
    <property type="component" value="Unassembled WGS sequence"/>
</dbReference>
<proteinExistence type="predicted"/>
<name>A0A839RX24_9PSEU</name>
<accession>A0A839RX24</accession>
<evidence type="ECO:0000256" key="2">
    <source>
        <dbReference type="SAM" id="Phobius"/>
    </source>
</evidence>
<keyword evidence="5" id="KW-1185">Reference proteome</keyword>